<proteinExistence type="predicted"/>
<evidence type="ECO:0000313" key="3">
    <source>
        <dbReference type="Proteomes" id="UP000027238"/>
    </source>
</evidence>
<feature type="region of interest" description="Disordered" evidence="1">
    <location>
        <begin position="291"/>
        <end position="348"/>
    </location>
</feature>
<evidence type="ECO:0000313" key="2">
    <source>
        <dbReference type="EMBL" id="KDN66948.1"/>
    </source>
</evidence>
<reference evidence="3" key="1">
    <citation type="journal article" date="2014" name="Genome Announc.">
        <title>Draft genome sequence of Colletotrichum sublineola, a destructive pathogen of cultivated sorghum.</title>
        <authorList>
            <person name="Baroncelli R."/>
            <person name="Sanz-Martin J.M."/>
            <person name="Rech G.E."/>
            <person name="Sukno S.A."/>
            <person name="Thon M.R."/>
        </authorList>
    </citation>
    <scope>NUCLEOTIDE SEQUENCE [LARGE SCALE GENOMIC DNA]</scope>
    <source>
        <strain evidence="3">TX430BB</strain>
    </source>
</reference>
<dbReference type="HOGENOM" id="CLU_796964_0_0_1"/>
<dbReference type="Proteomes" id="UP000027238">
    <property type="component" value="Unassembled WGS sequence"/>
</dbReference>
<accession>A0A066XCN2</accession>
<dbReference type="AlphaFoldDB" id="A0A066XCN2"/>
<organism evidence="2 3">
    <name type="scientific">Colletotrichum sublineola</name>
    <name type="common">Sorghum anthracnose fungus</name>
    <dbReference type="NCBI Taxonomy" id="1173701"/>
    <lineage>
        <taxon>Eukaryota</taxon>
        <taxon>Fungi</taxon>
        <taxon>Dikarya</taxon>
        <taxon>Ascomycota</taxon>
        <taxon>Pezizomycotina</taxon>
        <taxon>Sordariomycetes</taxon>
        <taxon>Hypocreomycetidae</taxon>
        <taxon>Glomerellales</taxon>
        <taxon>Glomerellaceae</taxon>
        <taxon>Colletotrichum</taxon>
        <taxon>Colletotrichum graminicola species complex</taxon>
    </lineage>
</organism>
<sequence length="348" mass="38097">MQLHAGQLITITTTSPSSSSISLSHSLSHSPNHTLPIHLSTLSSSLFPPLLLLVPPQPNHSPLTQYIFSIHPTHTPTPLLTPPSTSKTHAHTHTYHTSIIIIAKFTPPTLSLPSILYPANYNVPPPPPPSSNTLHPSSSPIPARLACSVLPVPPTLPARCGDAAKPHFHDWTFVALLILSTSLNHWPRAVRLPISSHDRLPIRSHNLPVPLTCLASPRLAFQVNLETYCSPTSLESHNRDHPPEKQEPQRKKQKNNNHHRRVYCFADRTSQQTSCLVLRACSSPRNIIPAEFPPSSFRGPLDAPQRQENEAAPPIPHPSLHTSPTRGCRARTSVLTRNGPGISHPAPS</sequence>
<dbReference type="EMBL" id="JMSE01000865">
    <property type="protein sequence ID" value="KDN66948.1"/>
    <property type="molecule type" value="Genomic_DNA"/>
</dbReference>
<feature type="region of interest" description="Disordered" evidence="1">
    <location>
        <begin position="232"/>
        <end position="258"/>
    </location>
</feature>
<comment type="caution">
    <text evidence="2">The sequence shown here is derived from an EMBL/GenBank/DDBJ whole genome shotgun (WGS) entry which is preliminary data.</text>
</comment>
<name>A0A066XCN2_COLSU</name>
<feature type="compositionally biased region" description="Basic and acidic residues" evidence="1">
    <location>
        <begin position="236"/>
        <end position="250"/>
    </location>
</feature>
<gene>
    <name evidence="2" type="ORF">CSUB01_09149</name>
</gene>
<keyword evidence="3" id="KW-1185">Reference proteome</keyword>
<evidence type="ECO:0000256" key="1">
    <source>
        <dbReference type="SAM" id="MobiDB-lite"/>
    </source>
</evidence>
<protein>
    <submittedName>
        <fullName evidence="2">Uncharacterized protein</fullName>
    </submittedName>
</protein>